<name>A0ACC7NVJ9_9BACL</name>
<gene>
    <name evidence="1" type="ORF">ACI1P1_10790</name>
</gene>
<keyword evidence="2" id="KW-1185">Reference proteome</keyword>
<sequence>MMNLRICRTPVQPVNGAEALSLQAALPVAREIAGEWGCELIPTGEMLVPPFGGKEGWLLLPEILYRLQGILLACEQGPTGAPELLVAREEDATTWEDFLLMKLAHNLAYRLQGQLFLGEGTEPLPVEPERFATFDAYVDRVLEAEDDLMKEIKKTWIYAHRKRAIR</sequence>
<proteinExistence type="predicted"/>
<dbReference type="Proteomes" id="UP001631969">
    <property type="component" value="Unassembled WGS sequence"/>
</dbReference>
<dbReference type="EMBL" id="JBJURJ010000006">
    <property type="protein sequence ID" value="MFM9328776.1"/>
    <property type="molecule type" value="Genomic_DNA"/>
</dbReference>
<evidence type="ECO:0000313" key="2">
    <source>
        <dbReference type="Proteomes" id="UP001631969"/>
    </source>
</evidence>
<organism evidence="1 2">
    <name type="scientific">Paenibacillus mesotrionivorans</name>
    <dbReference type="NCBI Taxonomy" id="3160968"/>
    <lineage>
        <taxon>Bacteria</taxon>
        <taxon>Bacillati</taxon>
        <taxon>Bacillota</taxon>
        <taxon>Bacilli</taxon>
        <taxon>Bacillales</taxon>
        <taxon>Paenibacillaceae</taxon>
        <taxon>Paenibacillus</taxon>
    </lineage>
</organism>
<accession>A0ACC7NVJ9</accession>
<protein>
    <submittedName>
        <fullName evidence="1">Uncharacterized protein</fullName>
    </submittedName>
</protein>
<evidence type="ECO:0000313" key="1">
    <source>
        <dbReference type="EMBL" id="MFM9328776.1"/>
    </source>
</evidence>
<comment type="caution">
    <text evidence="1">The sequence shown here is derived from an EMBL/GenBank/DDBJ whole genome shotgun (WGS) entry which is preliminary data.</text>
</comment>
<reference evidence="1" key="1">
    <citation type="submission" date="2024-12" db="EMBL/GenBank/DDBJ databases">
        <authorList>
            <person name="Wu N."/>
        </authorList>
    </citation>
    <scope>NUCLEOTIDE SEQUENCE</scope>
    <source>
        <strain evidence="1">P15</strain>
    </source>
</reference>